<comment type="caution">
    <text evidence="13">The sequence shown here is derived from an EMBL/GenBank/DDBJ whole genome shotgun (WGS) entry which is preliminary data.</text>
</comment>
<feature type="transmembrane region" description="Helical" evidence="12">
    <location>
        <begin position="336"/>
        <end position="353"/>
    </location>
</feature>
<proteinExistence type="inferred from homology"/>
<comment type="function">
    <text evidence="11">Mediates influx of magnesium ions. Alternates between open and closed states. Activated by low cytoplasmic Mg(2+) levels. Inactive when cytoplasmic Mg(2+) levels are high.</text>
</comment>
<dbReference type="Proteomes" id="UP000660611">
    <property type="component" value="Unassembled WGS sequence"/>
</dbReference>
<feature type="transmembrane region" description="Helical" evidence="12">
    <location>
        <begin position="305"/>
        <end position="324"/>
    </location>
</feature>
<evidence type="ECO:0000256" key="3">
    <source>
        <dbReference type="ARBA" id="ARBA00022448"/>
    </source>
</evidence>
<keyword evidence="8 12" id="KW-0406">Ion transport</keyword>
<dbReference type="SUPFAM" id="SSF143865">
    <property type="entry name" value="CorA soluble domain-like"/>
    <property type="match status" value="1"/>
</dbReference>
<evidence type="ECO:0000256" key="5">
    <source>
        <dbReference type="ARBA" id="ARBA00022692"/>
    </source>
</evidence>
<dbReference type="EMBL" id="BONQ01000184">
    <property type="protein sequence ID" value="GIG52638.1"/>
    <property type="molecule type" value="Genomic_DNA"/>
</dbReference>
<dbReference type="PANTHER" id="PTHR46494:SF1">
    <property type="entry name" value="CORA FAMILY METAL ION TRANSPORTER (EUROFUNG)"/>
    <property type="match status" value="1"/>
</dbReference>
<name>A0A919Q1Q1_9ACTN</name>
<keyword evidence="4 12" id="KW-1003">Cell membrane</keyword>
<dbReference type="NCBIfam" id="TIGR00383">
    <property type="entry name" value="corA"/>
    <property type="match status" value="1"/>
</dbReference>
<dbReference type="CDD" id="cd12830">
    <property type="entry name" value="MtCorA-like"/>
    <property type="match status" value="1"/>
</dbReference>
<dbReference type="Gene3D" id="1.20.58.340">
    <property type="entry name" value="Magnesium transport protein CorA, transmembrane region"/>
    <property type="match status" value="2"/>
</dbReference>
<dbReference type="InterPro" id="IPR045861">
    <property type="entry name" value="CorA_cytoplasmic_dom"/>
</dbReference>
<dbReference type="GO" id="GO:0015095">
    <property type="term" value="F:magnesium ion transmembrane transporter activity"/>
    <property type="evidence" value="ECO:0007669"/>
    <property type="project" value="UniProtKB-UniRule"/>
</dbReference>
<gene>
    <name evidence="13" type="primary">corA_4</name>
    <name evidence="12" type="synonym">corA</name>
    <name evidence="13" type="ORF">Dsi01nite_106790</name>
</gene>
<keyword evidence="5 12" id="KW-0812">Transmembrane</keyword>
<evidence type="ECO:0000313" key="13">
    <source>
        <dbReference type="EMBL" id="GIG52638.1"/>
    </source>
</evidence>
<dbReference type="PANTHER" id="PTHR46494">
    <property type="entry name" value="CORA FAMILY METAL ION TRANSPORTER (EUROFUNG)"/>
    <property type="match status" value="1"/>
</dbReference>
<comment type="subcellular location">
    <subcellularLocation>
        <location evidence="1">Cell membrane</location>
        <topology evidence="1">Multi-pass membrane protein</topology>
    </subcellularLocation>
    <subcellularLocation>
        <location evidence="12">Membrane</location>
        <topology evidence="12">Multi-pass membrane protein</topology>
    </subcellularLocation>
</comment>
<dbReference type="AlphaFoldDB" id="A0A919Q1Q1"/>
<evidence type="ECO:0000256" key="6">
    <source>
        <dbReference type="ARBA" id="ARBA00022842"/>
    </source>
</evidence>
<dbReference type="GO" id="GO:0005886">
    <property type="term" value="C:plasma membrane"/>
    <property type="evidence" value="ECO:0007669"/>
    <property type="project" value="UniProtKB-SubCell"/>
</dbReference>
<dbReference type="Gene3D" id="3.30.460.20">
    <property type="entry name" value="CorA soluble domain-like"/>
    <property type="match status" value="1"/>
</dbReference>
<protein>
    <recommendedName>
        <fullName evidence="12">Magnesium transport protein CorA</fullName>
    </recommendedName>
</protein>
<accession>A0A919Q1Q1</accession>
<dbReference type="GO" id="GO:0050897">
    <property type="term" value="F:cobalt ion binding"/>
    <property type="evidence" value="ECO:0007669"/>
    <property type="project" value="TreeGrafter"/>
</dbReference>
<comment type="similarity">
    <text evidence="2 12">Belongs to the CorA metal ion transporter (MIT) (TC 1.A.35) family.</text>
</comment>
<keyword evidence="3 12" id="KW-0813">Transport</keyword>
<evidence type="ECO:0000256" key="8">
    <source>
        <dbReference type="ARBA" id="ARBA00023065"/>
    </source>
</evidence>
<evidence type="ECO:0000256" key="2">
    <source>
        <dbReference type="ARBA" id="ARBA00009765"/>
    </source>
</evidence>
<dbReference type="InterPro" id="IPR045863">
    <property type="entry name" value="CorA_TM1_TM2"/>
</dbReference>
<keyword evidence="14" id="KW-1185">Reference proteome</keyword>
<evidence type="ECO:0000256" key="9">
    <source>
        <dbReference type="ARBA" id="ARBA00023136"/>
    </source>
</evidence>
<keyword evidence="7 12" id="KW-1133">Transmembrane helix</keyword>
<dbReference type="GO" id="GO:0015087">
    <property type="term" value="F:cobalt ion transmembrane transporter activity"/>
    <property type="evidence" value="ECO:0007669"/>
    <property type="project" value="UniProtKB-UniRule"/>
</dbReference>
<dbReference type="InterPro" id="IPR002523">
    <property type="entry name" value="MgTranspt_CorA/ZnTranspt_ZntB"/>
</dbReference>
<comment type="catalytic activity">
    <reaction evidence="10">
        <text>Mg(2+)(in) = Mg(2+)(out)</text>
        <dbReference type="Rhea" id="RHEA:29827"/>
        <dbReference type="ChEBI" id="CHEBI:18420"/>
    </reaction>
</comment>
<dbReference type="FunFam" id="1.20.58.340:FF:000004">
    <property type="entry name" value="Magnesium transport protein CorA"/>
    <property type="match status" value="1"/>
</dbReference>
<keyword evidence="6 12" id="KW-0460">Magnesium</keyword>
<dbReference type="SUPFAM" id="SSF144083">
    <property type="entry name" value="Magnesium transport protein CorA, transmembrane region"/>
    <property type="match status" value="1"/>
</dbReference>
<evidence type="ECO:0000256" key="1">
    <source>
        <dbReference type="ARBA" id="ARBA00004651"/>
    </source>
</evidence>
<keyword evidence="9 12" id="KW-0472">Membrane</keyword>
<evidence type="ECO:0000256" key="12">
    <source>
        <dbReference type="RuleBase" id="RU362010"/>
    </source>
</evidence>
<evidence type="ECO:0000313" key="14">
    <source>
        <dbReference type="Proteomes" id="UP000660611"/>
    </source>
</evidence>
<dbReference type="GO" id="GO:0000287">
    <property type="term" value="F:magnesium ion binding"/>
    <property type="evidence" value="ECO:0007669"/>
    <property type="project" value="TreeGrafter"/>
</dbReference>
<evidence type="ECO:0000256" key="4">
    <source>
        <dbReference type="ARBA" id="ARBA00022475"/>
    </source>
</evidence>
<evidence type="ECO:0000256" key="7">
    <source>
        <dbReference type="ARBA" id="ARBA00022989"/>
    </source>
</evidence>
<evidence type="ECO:0000256" key="10">
    <source>
        <dbReference type="ARBA" id="ARBA00034269"/>
    </source>
</evidence>
<dbReference type="Pfam" id="PF01544">
    <property type="entry name" value="CorA"/>
    <property type="match status" value="1"/>
</dbReference>
<evidence type="ECO:0000256" key="11">
    <source>
        <dbReference type="ARBA" id="ARBA00045497"/>
    </source>
</evidence>
<sequence>MVQRKGWQLPNIRLLSTAAAPEPVMAPSREGPAVVDCALYSGGIRQPGERSVKELFEAARDTADAFVWIGLHEPTEAEMAEVAEVFDLHPLAVEDALSDEQGPKLERYEDTAFLVVRAASYVEHTELTETSEVVETGSVRMFVGEKFVVTVRHGSIGGLTAVRADLEAHQDLLAQGPWAVVHAICDRIVDVYLKIAAAFQRDLDFVETQVLRREAGSTIGQIYQLKRELVEFRGAVLPLQQPLTMILDGRTVKMSKEIRRYFRDVNDHNNRVVDRIAGYDDLLNSLLQARLAQVTVDQNNDMRKIASWAAMAALQTAFAGIYGMNFKYMPELEWRYGYPGLLIVMLITTALLYRSLRRAGWL</sequence>
<organism evidence="13 14">
    <name type="scientific">Dactylosporangium siamense</name>
    <dbReference type="NCBI Taxonomy" id="685454"/>
    <lineage>
        <taxon>Bacteria</taxon>
        <taxon>Bacillati</taxon>
        <taxon>Actinomycetota</taxon>
        <taxon>Actinomycetes</taxon>
        <taxon>Micromonosporales</taxon>
        <taxon>Micromonosporaceae</taxon>
        <taxon>Dactylosporangium</taxon>
    </lineage>
</organism>
<dbReference type="InterPro" id="IPR004488">
    <property type="entry name" value="Mg/Co-transport_prot_CorA"/>
</dbReference>
<reference evidence="13" key="1">
    <citation type="submission" date="2021-01" db="EMBL/GenBank/DDBJ databases">
        <title>Whole genome shotgun sequence of Dactylosporangium siamense NBRC 106093.</title>
        <authorList>
            <person name="Komaki H."/>
            <person name="Tamura T."/>
        </authorList>
    </citation>
    <scope>NUCLEOTIDE SEQUENCE</scope>
    <source>
        <strain evidence="13">NBRC 106093</strain>
    </source>
</reference>